<feature type="non-terminal residue" evidence="1">
    <location>
        <position position="155"/>
    </location>
</feature>
<comment type="caution">
    <text evidence="1">The sequence shown here is derived from an EMBL/GenBank/DDBJ whole genome shotgun (WGS) entry which is preliminary data.</text>
</comment>
<dbReference type="AlphaFoldDB" id="X1BK01"/>
<name>X1BK01_9ZZZZ</name>
<evidence type="ECO:0000313" key="1">
    <source>
        <dbReference type="EMBL" id="GAG81497.1"/>
    </source>
</evidence>
<reference evidence="1" key="1">
    <citation type="journal article" date="2014" name="Front. Microbiol.">
        <title>High frequency of phylogenetically diverse reductive dehalogenase-homologous genes in deep subseafloor sedimentary metagenomes.</title>
        <authorList>
            <person name="Kawai M."/>
            <person name="Futagami T."/>
            <person name="Toyoda A."/>
            <person name="Takaki Y."/>
            <person name="Nishi S."/>
            <person name="Hori S."/>
            <person name="Arai W."/>
            <person name="Tsubouchi T."/>
            <person name="Morono Y."/>
            <person name="Uchiyama I."/>
            <person name="Ito T."/>
            <person name="Fujiyama A."/>
            <person name="Inagaki F."/>
            <person name="Takami H."/>
        </authorList>
    </citation>
    <scope>NUCLEOTIDE SEQUENCE</scope>
    <source>
        <strain evidence="1">Expedition CK06-06</strain>
    </source>
</reference>
<organism evidence="1">
    <name type="scientific">marine sediment metagenome</name>
    <dbReference type="NCBI Taxonomy" id="412755"/>
    <lineage>
        <taxon>unclassified sequences</taxon>
        <taxon>metagenomes</taxon>
        <taxon>ecological metagenomes</taxon>
    </lineage>
</organism>
<protein>
    <submittedName>
        <fullName evidence="1">Uncharacterized protein</fullName>
    </submittedName>
</protein>
<gene>
    <name evidence="1" type="ORF">S01H4_23910</name>
</gene>
<sequence length="155" mass="16316">MARLRYLQNKRSGTHGTICKSTEKVYFYDDDMYIGAYTDGALDLVSNDELWLFGNDIIMVGDVHVLGDFDHGEEEPGGTFSITLEDPTEASNAIYGLVTAGVAWTGNVVGLRGKVEVSGAGNDIVSATGVWAGLDFADAIGAGSGLTCALNAEVS</sequence>
<accession>X1BK01</accession>
<dbReference type="EMBL" id="BART01011157">
    <property type="protein sequence ID" value="GAG81497.1"/>
    <property type="molecule type" value="Genomic_DNA"/>
</dbReference>
<proteinExistence type="predicted"/>